<protein>
    <recommendedName>
        <fullName evidence="1">DUF7486 domain-containing protein</fullName>
    </recommendedName>
</protein>
<organism evidence="2 3">
    <name type="scientific">Hyunsoonleella rubra</name>
    <dbReference type="NCBI Taxonomy" id="1737062"/>
    <lineage>
        <taxon>Bacteria</taxon>
        <taxon>Pseudomonadati</taxon>
        <taxon>Bacteroidota</taxon>
        <taxon>Flavobacteriia</taxon>
        <taxon>Flavobacteriales</taxon>
        <taxon>Flavobacteriaceae</taxon>
    </lineage>
</organism>
<gene>
    <name evidence="2" type="ORF">ACFSR8_07520</name>
</gene>
<dbReference type="Pfam" id="PF24307">
    <property type="entry name" value="DUF7486"/>
    <property type="match status" value="2"/>
</dbReference>
<dbReference type="InterPro" id="IPR055909">
    <property type="entry name" value="DUF7486"/>
</dbReference>
<evidence type="ECO:0000313" key="3">
    <source>
        <dbReference type="Proteomes" id="UP001597476"/>
    </source>
</evidence>
<sequence length="384" mass="42303">MKTSHHSFVNTTRYLLFLFGFLALLMGCNNSASKESKSSAETATSETFKDVFWNVKAIRPDGKSLDIKVFDNAGDPFDVKAIQDSDQDNLMDVKAFVGDEILPVKILVSSTQFAPVVAISNAGSAYKLEAVDLDGTRHEVIGVVRFGNVVIMKAITQKGKFYGVKAISPTGELNDIKGIKINFQDREMGLRGHDVYAHVKAMHPSDDEDSFKMPKQNKIKKGVYQNNFKDVIWNIKAVTPDGKNLDVKAFDEQGNAFDVKAVQDSKQHSFMNVRAFVGDVDIPVKIMDSEDEYAPIKAIDGDGTIYDLKAITADNVKLDVRGTSRSGNIVNVKAINENGDLYAVKAFAPDGKLNAVKGIKIFDRKVEMRVQGNPVYAHLKAISQ</sequence>
<name>A0ABW5TAM4_9FLAO</name>
<evidence type="ECO:0000259" key="1">
    <source>
        <dbReference type="Pfam" id="PF24307"/>
    </source>
</evidence>
<feature type="domain" description="DUF7486" evidence="1">
    <location>
        <begin position="229"/>
        <end position="382"/>
    </location>
</feature>
<dbReference type="PROSITE" id="PS51257">
    <property type="entry name" value="PROKAR_LIPOPROTEIN"/>
    <property type="match status" value="1"/>
</dbReference>
<feature type="domain" description="DUF7486" evidence="1">
    <location>
        <begin position="49"/>
        <end position="202"/>
    </location>
</feature>
<reference evidence="3" key="1">
    <citation type="journal article" date="2019" name="Int. J. Syst. Evol. Microbiol.">
        <title>The Global Catalogue of Microorganisms (GCM) 10K type strain sequencing project: providing services to taxonomists for standard genome sequencing and annotation.</title>
        <authorList>
            <consortium name="The Broad Institute Genomics Platform"/>
            <consortium name="The Broad Institute Genome Sequencing Center for Infectious Disease"/>
            <person name="Wu L."/>
            <person name="Ma J."/>
        </authorList>
    </citation>
    <scope>NUCLEOTIDE SEQUENCE [LARGE SCALE GENOMIC DNA]</scope>
    <source>
        <strain evidence="3">KCTC 42398</strain>
    </source>
</reference>
<keyword evidence="3" id="KW-1185">Reference proteome</keyword>
<evidence type="ECO:0000313" key="2">
    <source>
        <dbReference type="EMBL" id="MFD2726061.1"/>
    </source>
</evidence>
<proteinExistence type="predicted"/>
<dbReference type="RefSeq" id="WP_380290626.1">
    <property type="nucleotide sequence ID" value="NZ_JBHULY010000013.1"/>
</dbReference>
<accession>A0ABW5TAM4</accession>
<dbReference type="Proteomes" id="UP001597476">
    <property type="component" value="Unassembled WGS sequence"/>
</dbReference>
<dbReference type="EMBL" id="JBHULY010000013">
    <property type="protein sequence ID" value="MFD2726061.1"/>
    <property type="molecule type" value="Genomic_DNA"/>
</dbReference>
<comment type="caution">
    <text evidence="2">The sequence shown here is derived from an EMBL/GenBank/DDBJ whole genome shotgun (WGS) entry which is preliminary data.</text>
</comment>